<dbReference type="RefSeq" id="WP_150217220.1">
    <property type="nucleotide sequence ID" value="NZ_CP029192.1"/>
</dbReference>
<feature type="chain" id="PRO_5038677435" evidence="2">
    <location>
        <begin position="36"/>
        <end position="206"/>
    </location>
</feature>
<keyword evidence="2" id="KW-0732">Signal</keyword>
<feature type="signal peptide" evidence="2">
    <location>
        <begin position="1"/>
        <end position="35"/>
    </location>
</feature>
<dbReference type="OrthoDB" id="4335420at2"/>
<feature type="transmembrane region" description="Helical" evidence="1">
    <location>
        <begin position="70"/>
        <end position="92"/>
    </location>
</feature>
<organism evidence="3 4">
    <name type="scientific">Streptomyces venezuelae</name>
    <dbReference type="NCBI Taxonomy" id="54571"/>
    <lineage>
        <taxon>Bacteria</taxon>
        <taxon>Bacillati</taxon>
        <taxon>Actinomycetota</taxon>
        <taxon>Actinomycetes</taxon>
        <taxon>Kitasatosporales</taxon>
        <taxon>Streptomycetaceae</taxon>
        <taxon>Streptomyces</taxon>
    </lineage>
</organism>
<evidence type="ECO:0000256" key="2">
    <source>
        <dbReference type="SAM" id="SignalP"/>
    </source>
</evidence>
<keyword evidence="1" id="KW-0472">Membrane</keyword>
<dbReference type="AlphaFoldDB" id="A0A5P2BX81"/>
<keyword evidence="1" id="KW-1133">Transmembrane helix</keyword>
<name>A0A5P2BX81_STRVZ</name>
<sequence>MTRPQGGRFRAGVNRTALLCLGAALLGAGAGLASATGVVRDRLPSDVPRLGSDRVWIDGEQLGRWRDQGWWTPTVIAGLSVGVLLFLGWAWVQVRRGRLRELPLGQPDVTLSGAALAAAMAERTRGIDGVAHARVRLRGGPRRLRARITLALRPDASPETVLRCLARQTVAEARAAVSPRPLTADVRLTVQRFSRSPVLPFSGQYE</sequence>
<gene>
    <name evidence="3" type="ORF">DEJ48_18275</name>
</gene>
<reference evidence="3 4" key="1">
    <citation type="submission" date="2018-05" db="EMBL/GenBank/DDBJ databases">
        <title>Streptomyces venezuelae.</title>
        <authorList>
            <person name="Kim W."/>
            <person name="Lee N."/>
            <person name="Cho B.-K."/>
        </authorList>
    </citation>
    <scope>NUCLEOTIDE SEQUENCE [LARGE SCALE GENOMIC DNA]</scope>
    <source>
        <strain evidence="3 4">ATCC 14584</strain>
    </source>
</reference>
<dbReference type="EMBL" id="CP029192">
    <property type="protein sequence ID" value="QES35095.1"/>
    <property type="molecule type" value="Genomic_DNA"/>
</dbReference>
<evidence type="ECO:0000256" key="1">
    <source>
        <dbReference type="SAM" id="Phobius"/>
    </source>
</evidence>
<evidence type="ECO:0000313" key="3">
    <source>
        <dbReference type="EMBL" id="QES35095.1"/>
    </source>
</evidence>
<dbReference type="Proteomes" id="UP000322927">
    <property type="component" value="Chromosome"/>
</dbReference>
<evidence type="ECO:0000313" key="4">
    <source>
        <dbReference type="Proteomes" id="UP000322927"/>
    </source>
</evidence>
<proteinExistence type="predicted"/>
<protein>
    <submittedName>
        <fullName evidence="3">Alkaline shock response membrane anchor protein AmaP</fullName>
    </submittedName>
</protein>
<accession>A0A5P2BX81</accession>
<keyword evidence="1" id="KW-0812">Transmembrane</keyword>